<evidence type="ECO:0000259" key="10">
    <source>
        <dbReference type="PROSITE" id="PS51192"/>
    </source>
</evidence>
<keyword evidence="5 7" id="KW-0067">ATP-binding</keyword>
<dbReference type="CDD" id="cd00268">
    <property type="entry name" value="DEADc"/>
    <property type="match status" value="1"/>
</dbReference>
<dbReference type="InterPro" id="IPR027417">
    <property type="entry name" value="P-loop_NTPase"/>
</dbReference>
<feature type="region of interest" description="Disordered" evidence="9">
    <location>
        <begin position="508"/>
        <end position="549"/>
    </location>
</feature>
<keyword evidence="3 7" id="KW-0378">Hydrolase</keyword>
<proteinExistence type="inferred from homology"/>
<dbReference type="Pfam" id="PF00270">
    <property type="entry name" value="DEAD"/>
    <property type="match status" value="1"/>
</dbReference>
<protein>
    <recommendedName>
        <fullName evidence="7">ATP-dependent RNA helicase RhlB</fullName>
        <ecNumber evidence="7">3.6.4.13</ecNumber>
    </recommendedName>
</protein>
<dbReference type="InterPro" id="IPR001650">
    <property type="entry name" value="Helicase_C-like"/>
</dbReference>
<dbReference type="Pfam" id="PF00271">
    <property type="entry name" value="Helicase_C"/>
    <property type="match status" value="1"/>
</dbReference>
<dbReference type="InterPro" id="IPR050079">
    <property type="entry name" value="DEAD_box_RNA_helicase"/>
</dbReference>
<dbReference type="PANTHER" id="PTHR47959:SF10">
    <property type="entry name" value="ATP-DEPENDENT RNA HELICASE RHLB"/>
    <property type="match status" value="1"/>
</dbReference>
<dbReference type="InterPro" id="IPR000629">
    <property type="entry name" value="RNA-helicase_DEAD-box_CS"/>
</dbReference>
<dbReference type="OrthoDB" id="9805696at2"/>
<dbReference type="GO" id="GO:0006401">
    <property type="term" value="P:RNA catabolic process"/>
    <property type="evidence" value="ECO:0007669"/>
    <property type="project" value="UniProtKB-UniRule"/>
</dbReference>
<dbReference type="PROSITE" id="PS51195">
    <property type="entry name" value="Q_MOTIF"/>
    <property type="match status" value="1"/>
</dbReference>
<comment type="subcellular location">
    <subcellularLocation>
        <location evidence="7">Cytoplasm</location>
    </subcellularLocation>
</comment>
<dbReference type="Gene3D" id="3.40.50.300">
    <property type="entry name" value="P-loop containing nucleotide triphosphate hydrolases"/>
    <property type="match status" value="2"/>
</dbReference>
<dbReference type="InterPro" id="IPR044742">
    <property type="entry name" value="DEAD/DEAH_RhlB"/>
</dbReference>
<evidence type="ECO:0000256" key="2">
    <source>
        <dbReference type="ARBA" id="ARBA00022741"/>
    </source>
</evidence>
<dbReference type="PANTHER" id="PTHR47959">
    <property type="entry name" value="ATP-DEPENDENT RNA HELICASE RHLE-RELATED"/>
    <property type="match status" value="1"/>
</dbReference>
<dbReference type="GO" id="GO:0005829">
    <property type="term" value="C:cytosol"/>
    <property type="evidence" value="ECO:0007669"/>
    <property type="project" value="TreeGrafter"/>
</dbReference>
<dbReference type="GO" id="GO:0003723">
    <property type="term" value="F:RNA binding"/>
    <property type="evidence" value="ECO:0007669"/>
    <property type="project" value="UniProtKB-UniRule"/>
</dbReference>
<feature type="region of interest" description="Disordered" evidence="9">
    <location>
        <begin position="395"/>
        <end position="488"/>
    </location>
</feature>
<evidence type="ECO:0000256" key="4">
    <source>
        <dbReference type="ARBA" id="ARBA00022806"/>
    </source>
</evidence>
<evidence type="ECO:0000259" key="12">
    <source>
        <dbReference type="PROSITE" id="PS51195"/>
    </source>
</evidence>
<comment type="function">
    <text evidence="7">DEAD-box RNA helicase involved in RNA degradation. Has RNA-dependent ATPase activity and unwinds double-stranded RNA.</text>
</comment>
<dbReference type="CDD" id="cd18787">
    <property type="entry name" value="SF2_C_DEAD"/>
    <property type="match status" value="1"/>
</dbReference>
<evidence type="ECO:0000256" key="1">
    <source>
        <dbReference type="ARBA" id="ARBA00022490"/>
    </source>
</evidence>
<gene>
    <name evidence="7" type="primary">rhlB</name>
    <name evidence="13" type="ORF">EDC35_103165</name>
</gene>
<dbReference type="InterPro" id="IPR011545">
    <property type="entry name" value="DEAD/DEAH_box_helicase_dom"/>
</dbReference>
<comment type="subunit">
    <text evidence="7">Component of the RNA degradosome, which is a multiprotein complex involved in RNA processing and mRNA degradation.</text>
</comment>
<keyword evidence="6 7" id="KW-0694">RNA-binding</keyword>
<dbReference type="Proteomes" id="UP000295717">
    <property type="component" value="Unassembled WGS sequence"/>
</dbReference>
<sequence length="549" mass="60465">MTDKHLTQIRFDSFALDPRILAGLADAGFSRCTPIQAETLPLALAGRDVAGQAQTGTGKTAAFLLVAMQRLLSQPPPPPSQICRPRVLILAPTRELAVQIHRDALVLASHTGLRTGLVYGGTGYQQQRDDLAAGIDILIGTPGRLIDYFKQKVFDLQAIEVVVLDEADRMFDLGFIKDIRFLLRRMPPPEARLGLLFSATLSYRVTELAYEHMNHPQLVKIETDKITADRVRQVCYMTSNDEKIPLLLGLVRGWTDARIMVFVNTKREADRVWGYLQGNGINTAVLSGDVPQKKRLKLLRDFTDGTLPVLVGTDVAARGLHIPGVTHVVNYDLPEDAEDYVHRIGRTARAGAAGDAIGFVCETHAFCLPDIETYIGAKIPVLPVDPALLAEVDPRSRLRPDREDREERRDRDGRKPHSERPPRAESGERRSRGPRASGPKSGDQPSIDVKVTPPADSATAIPAPPVITPTPDEIRPRTPRRRPKVEQAALTSLPLELIQLPPEQAAILGAPVAKSETTNGESKPKRRRRRRKPSTDGVNAPQSTLEPIE</sequence>
<dbReference type="SMART" id="SM00487">
    <property type="entry name" value="DEXDc"/>
    <property type="match status" value="1"/>
</dbReference>
<comment type="caution">
    <text evidence="13">The sequence shown here is derived from an EMBL/GenBank/DDBJ whole genome shotgun (WGS) entry which is preliminary data.</text>
</comment>
<dbReference type="GO" id="GO:0005524">
    <property type="term" value="F:ATP binding"/>
    <property type="evidence" value="ECO:0007669"/>
    <property type="project" value="UniProtKB-UniRule"/>
</dbReference>
<dbReference type="InterPro" id="IPR023554">
    <property type="entry name" value="RNA_helicase_ATP-dep_RhlB"/>
</dbReference>
<feature type="domain" description="Helicase C-terminal" evidence="11">
    <location>
        <begin position="243"/>
        <end position="390"/>
    </location>
</feature>
<keyword evidence="4 7" id="KW-0347">Helicase</keyword>
<evidence type="ECO:0000256" key="5">
    <source>
        <dbReference type="ARBA" id="ARBA00022840"/>
    </source>
</evidence>
<dbReference type="AlphaFoldDB" id="A0A4R3N1H7"/>
<feature type="compositionally biased region" description="Basic and acidic residues" evidence="9">
    <location>
        <begin position="395"/>
        <end position="431"/>
    </location>
</feature>
<evidence type="ECO:0000259" key="11">
    <source>
        <dbReference type="PROSITE" id="PS51194"/>
    </source>
</evidence>
<dbReference type="SMART" id="SM00490">
    <property type="entry name" value="HELICc"/>
    <property type="match status" value="1"/>
</dbReference>
<name>A0A4R3N1H7_9GAMM</name>
<evidence type="ECO:0000256" key="3">
    <source>
        <dbReference type="ARBA" id="ARBA00022801"/>
    </source>
</evidence>
<dbReference type="PROSITE" id="PS00039">
    <property type="entry name" value="DEAD_ATP_HELICASE"/>
    <property type="match status" value="1"/>
</dbReference>
<dbReference type="InterPro" id="IPR014014">
    <property type="entry name" value="RNA_helicase_DEAD_Q_motif"/>
</dbReference>
<evidence type="ECO:0000313" key="13">
    <source>
        <dbReference type="EMBL" id="TCT22067.1"/>
    </source>
</evidence>
<keyword evidence="2 7" id="KW-0547">Nucleotide-binding</keyword>
<reference evidence="13 14" key="1">
    <citation type="submission" date="2019-03" db="EMBL/GenBank/DDBJ databases">
        <title>Genomic Encyclopedia of Type Strains, Phase IV (KMG-IV): sequencing the most valuable type-strain genomes for metagenomic binning, comparative biology and taxonomic classification.</title>
        <authorList>
            <person name="Goeker M."/>
        </authorList>
    </citation>
    <scope>NUCLEOTIDE SEQUENCE [LARGE SCALE GENOMIC DNA]</scope>
    <source>
        <strain evidence="13 14">DSM 13587</strain>
    </source>
</reference>
<dbReference type="EC" id="3.6.4.13" evidence="7"/>
<evidence type="ECO:0000256" key="7">
    <source>
        <dbReference type="HAMAP-Rule" id="MF_00661"/>
    </source>
</evidence>
<dbReference type="InterPro" id="IPR014001">
    <property type="entry name" value="Helicase_ATP-bd"/>
</dbReference>
<evidence type="ECO:0000256" key="8">
    <source>
        <dbReference type="PROSITE-ProRule" id="PRU00552"/>
    </source>
</evidence>
<organism evidence="13 14">
    <name type="scientific">Thiobaca trueperi</name>
    <dbReference type="NCBI Taxonomy" id="127458"/>
    <lineage>
        <taxon>Bacteria</taxon>
        <taxon>Pseudomonadati</taxon>
        <taxon>Pseudomonadota</taxon>
        <taxon>Gammaproteobacteria</taxon>
        <taxon>Chromatiales</taxon>
        <taxon>Chromatiaceae</taxon>
        <taxon>Thiobaca</taxon>
    </lineage>
</organism>
<comment type="similarity">
    <text evidence="7">Belongs to the DEAD box helicase family. RhlB subfamily.</text>
</comment>
<accession>A0A4R3N1H7</accession>
<evidence type="ECO:0000256" key="6">
    <source>
        <dbReference type="ARBA" id="ARBA00022884"/>
    </source>
</evidence>
<keyword evidence="1 7" id="KW-0963">Cytoplasm</keyword>
<feature type="short sequence motif" description="Q motif" evidence="8">
    <location>
        <begin position="9"/>
        <end position="37"/>
    </location>
</feature>
<feature type="domain" description="Helicase ATP-binding" evidence="10">
    <location>
        <begin position="40"/>
        <end position="219"/>
    </location>
</feature>
<dbReference type="GO" id="GO:0016887">
    <property type="term" value="F:ATP hydrolysis activity"/>
    <property type="evidence" value="ECO:0007669"/>
    <property type="project" value="RHEA"/>
</dbReference>
<dbReference type="HAMAP" id="MF_00661">
    <property type="entry name" value="DEAD_helicase_RhlB"/>
    <property type="match status" value="1"/>
</dbReference>
<evidence type="ECO:0000256" key="9">
    <source>
        <dbReference type="SAM" id="MobiDB-lite"/>
    </source>
</evidence>
<dbReference type="EMBL" id="SMAO01000003">
    <property type="protein sequence ID" value="TCT22067.1"/>
    <property type="molecule type" value="Genomic_DNA"/>
</dbReference>
<dbReference type="PROSITE" id="PS51192">
    <property type="entry name" value="HELICASE_ATP_BIND_1"/>
    <property type="match status" value="1"/>
</dbReference>
<keyword evidence="14" id="KW-1185">Reference proteome</keyword>
<feature type="domain" description="DEAD-box RNA helicase Q" evidence="12">
    <location>
        <begin position="9"/>
        <end position="37"/>
    </location>
</feature>
<dbReference type="RefSeq" id="WP_132976475.1">
    <property type="nucleotide sequence ID" value="NZ_SMAO01000003.1"/>
</dbReference>
<comment type="catalytic activity">
    <reaction evidence="7">
        <text>ATP + H2O = ADP + phosphate + H(+)</text>
        <dbReference type="Rhea" id="RHEA:13065"/>
        <dbReference type="ChEBI" id="CHEBI:15377"/>
        <dbReference type="ChEBI" id="CHEBI:15378"/>
        <dbReference type="ChEBI" id="CHEBI:30616"/>
        <dbReference type="ChEBI" id="CHEBI:43474"/>
        <dbReference type="ChEBI" id="CHEBI:456216"/>
        <dbReference type="EC" id="3.6.4.13"/>
    </reaction>
</comment>
<dbReference type="SUPFAM" id="SSF52540">
    <property type="entry name" value="P-loop containing nucleoside triphosphate hydrolases"/>
    <property type="match status" value="1"/>
</dbReference>
<dbReference type="PROSITE" id="PS51194">
    <property type="entry name" value="HELICASE_CTER"/>
    <property type="match status" value="1"/>
</dbReference>
<dbReference type="GO" id="GO:0003724">
    <property type="term" value="F:RNA helicase activity"/>
    <property type="evidence" value="ECO:0007669"/>
    <property type="project" value="UniProtKB-UniRule"/>
</dbReference>
<feature type="compositionally biased region" description="Polar residues" evidence="9">
    <location>
        <begin position="536"/>
        <end position="549"/>
    </location>
</feature>
<evidence type="ECO:0000313" key="14">
    <source>
        <dbReference type="Proteomes" id="UP000295717"/>
    </source>
</evidence>